<reference evidence="1" key="1">
    <citation type="submission" date="2016-04" db="EMBL/GenBank/DDBJ databases">
        <authorList>
            <person name="Evans L.H."/>
            <person name="Alamgir A."/>
            <person name="Owens N."/>
            <person name="Weber N.D."/>
            <person name="Virtaneva K."/>
            <person name="Barbian K."/>
            <person name="Babar A."/>
            <person name="Rosenke K."/>
        </authorList>
    </citation>
    <scope>NUCLEOTIDE SEQUENCE</scope>
    <source>
        <strain evidence="1">86</strain>
    </source>
</reference>
<evidence type="ECO:0000313" key="1">
    <source>
        <dbReference type="EMBL" id="SBW05670.1"/>
    </source>
</evidence>
<name>A0A212K1N8_9PROT</name>
<dbReference type="AlphaFoldDB" id="A0A212K1N8"/>
<proteinExistence type="predicted"/>
<protein>
    <submittedName>
        <fullName evidence="1">Uncharacterized protein</fullName>
    </submittedName>
</protein>
<accession>A0A212K1N8</accession>
<gene>
    <name evidence="1" type="ORF">KL86APRO_12010</name>
</gene>
<organism evidence="1">
    <name type="scientific">uncultured Alphaproteobacteria bacterium</name>
    <dbReference type="NCBI Taxonomy" id="91750"/>
    <lineage>
        <taxon>Bacteria</taxon>
        <taxon>Pseudomonadati</taxon>
        <taxon>Pseudomonadota</taxon>
        <taxon>Alphaproteobacteria</taxon>
        <taxon>environmental samples</taxon>
    </lineage>
</organism>
<dbReference type="EMBL" id="FLUO01000001">
    <property type="protein sequence ID" value="SBW05670.1"/>
    <property type="molecule type" value="Genomic_DNA"/>
</dbReference>
<sequence>MEETARDDDSVLAVTLDVYAEVIALAMRAACGAAAANANLAHVADRARREAAALDRHGIGNFLWLLAKRIHAGCRGCTPATCRDCAIAADDRAPRDYGRCCGVSRKALVDRLTCVRDAEP</sequence>